<sequence length="1028" mass="111477">MLLWVVTVASLAFCLDPQKDLGQYGHRAWQTDSGLPQNTVHAVIQTQDGYIWLGTEGGLVRFDGFEFVIYDKQAPAFLRSESINSLFEDKDGDLWIGTNDGLVRRRGNHFTNYGASNGLPSNTVGSIFQDHRGKIWVVTLEGIASYQGGEQFRSFPMSDGITNPKSLAEALDGSFWIGTRFGAVHFNQDHFGPPLLLNVEVQTVAATGDGRIWLGTHNGLYSFPSGSPEKNAPVSGLPSSDVASLTAAKDGSLWIGTAKGAAVLKNGELTAFSAQNGLPSDRVESVVEDREGSMWIATSRGLARIVKDHVQTFGGRESLSSGAVLSIFEDREGSLWLGTESGGLEMLHDQKFTAYTTADGLSDDLVRSIIQDRKGIVWSGTSGGGLDRQDSHGTFTSLSTADGLSSDIVLALGSDAAGNLWVGTPDGLDRIVEDSRGRRTITTFTSADGLADDFVRSLYAASDGSMWIGTRRGISHFSNGRFTTYSSMDGLGSDLVGAIVEDPAHVLWIATLGGLTRFDHGKFTTLTTRDGLSSNVITSLYPDKQGSLWIGTNQGGLNRLKDGKLADFSSEATHLPESIYAILEDARGNLWLGSKTGIYRATKKDLDDFANHRRPSISPAVYGTADGMKISECSSGGHPAACKLTNGSMLFATLKGIAAVDPERLTLNTVPPSVVIEQVLVDDQVIDDPVVPKSTSAAAFIVPPGHRRFEFHYAGLSFIAPQKVRFRYKLEGFDRDWVDAGARRTAYYTNLPPGAYSFRVIASNNDGVWNQSGASSDFRLQPHLYQTWWFYLALIAALALFAYQAYHWRLRQIELRYDAVLSERGRIAREIHDTLAQGLVGISVQLELVNRLLASSVESARAQLDQARGLVRESLTEARSSIWDLRSQAAETEDFATRLARMAATATERSTSKIRVKSKVSGAYRPVSPKAEAELLRIAQEAVTNAVRHAQPVHIAIELRFGARDLLMTIQDDGCGFNGQLHPQSSGPQGHFGLAGMRERAEQIGAIFVVDSAPGKGTRVSVQVPIDA</sequence>
<dbReference type="SUPFAM" id="SSF63829">
    <property type="entry name" value="Calcium-dependent phosphotriesterase"/>
    <property type="match status" value="4"/>
</dbReference>
<evidence type="ECO:0000256" key="1">
    <source>
        <dbReference type="ARBA" id="ARBA00022679"/>
    </source>
</evidence>
<evidence type="ECO:0000313" key="7">
    <source>
        <dbReference type="Proteomes" id="UP000253606"/>
    </source>
</evidence>
<dbReference type="Gene3D" id="1.20.5.1930">
    <property type="match status" value="1"/>
</dbReference>
<evidence type="ECO:0000259" key="5">
    <source>
        <dbReference type="PROSITE" id="PS50109"/>
    </source>
</evidence>
<keyword evidence="1" id="KW-0808">Transferase</keyword>
<evidence type="ECO:0000256" key="4">
    <source>
        <dbReference type="SAM" id="Phobius"/>
    </source>
</evidence>
<evidence type="ECO:0000313" key="6">
    <source>
        <dbReference type="EMBL" id="AXC11341.1"/>
    </source>
</evidence>
<dbReference type="Pfam" id="PF07494">
    <property type="entry name" value="Reg_prop"/>
    <property type="match status" value="8"/>
</dbReference>
<dbReference type="AlphaFoldDB" id="A0A2Z5FWX7"/>
<dbReference type="Pfam" id="PF02518">
    <property type="entry name" value="HATPase_c"/>
    <property type="match status" value="1"/>
</dbReference>
<dbReference type="PANTHER" id="PTHR24421:SF62">
    <property type="entry name" value="SENSORY TRANSDUCTION HISTIDINE KINASE"/>
    <property type="match status" value="1"/>
</dbReference>
<dbReference type="InterPro" id="IPR011110">
    <property type="entry name" value="Reg_prop"/>
</dbReference>
<dbReference type="GO" id="GO:0046983">
    <property type="term" value="F:protein dimerization activity"/>
    <property type="evidence" value="ECO:0007669"/>
    <property type="project" value="InterPro"/>
</dbReference>
<keyword evidence="2 6" id="KW-0418">Kinase</keyword>
<dbReference type="InterPro" id="IPR005467">
    <property type="entry name" value="His_kinase_dom"/>
</dbReference>
<reference evidence="6 7" key="1">
    <citation type="journal article" date="2018" name="Front. Microbiol.">
        <title>Hydrolytic Capabilities as a Key to Environmental Success: Chitinolytic and Cellulolytic Acidobacteria From Acidic Sub-arctic Soils and Boreal Peatlands.</title>
        <authorList>
            <person name="Belova S.E."/>
            <person name="Ravin N.V."/>
            <person name="Pankratov T.A."/>
            <person name="Rakitin A.L."/>
            <person name="Ivanova A.A."/>
            <person name="Beletsky A.V."/>
            <person name="Mardanov A.V."/>
            <person name="Sinninghe Damste J.S."/>
            <person name="Dedysh S.N."/>
        </authorList>
    </citation>
    <scope>NUCLEOTIDE SEQUENCE [LARGE SCALE GENOMIC DNA]</scope>
    <source>
        <strain evidence="6 7">SBC82</strain>
    </source>
</reference>
<proteinExistence type="predicted"/>
<feature type="domain" description="Histidine kinase" evidence="5">
    <location>
        <begin position="830"/>
        <end position="1028"/>
    </location>
</feature>
<keyword evidence="7" id="KW-1185">Reference proteome</keyword>
<dbReference type="SUPFAM" id="SSF55874">
    <property type="entry name" value="ATPase domain of HSP90 chaperone/DNA topoisomerase II/histidine kinase"/>
    <property type="match status" value="1"/>
</dbReference>
<feature type="transmembrane region" description="Helical" evidence="4">
    <location>
        <begin position="788"/>
        <end position="806"/>
    </location>
</feature>
<dbReference type="EMBL" id="CP030840">
    <property type="protein sequence ID" value="AXC11341.1"/>
    <property type="molecule type" value="Genomic_DNA"/>
</dbReference>
<keyword evidence="3" id="KW-0902">Two-component regulatory system</keyword>
<keyword evidence="4" id="KW-0472">Membrane</keyword>
<dbReference type="InterPro" id="IPR015943">
    <property type="entry name" value="WD40/YVTN_repeat-like_dom_sf"/>
</dbReference>
<dbReference type="Proteomes" id="UP000253606">
    <property type="component" value="Chromosome"/>
</dbReference>
<dbReference type="PANTHER" id="PTHR24421">
    <property type="entry name" value="NITRATE/NITRITE SENSOR PROTEIN NARX-RELATED"/>
    <property type="match status" value="1"/>
</dbReference>
<protein>
    <submittedName>
        <fullName evidence="6">Putative two-component system sensor kinase</fullName>
    </submittedName>
</protein>
<dbReference type="InterPro" id="IPR003594">
    <property type="entry name" value="HATPase_dom"/>
</dbReference>
<organism evidence="6 7">
    <name type="scientific">Acidisarcina polymorpha</name>
    <dbReference type="NCBI Taxonomy" id="2211140"/>
    <lineage>
        <taxon>Bacteria</taxon>
        <taxon>Pseudomonadati</taxon>
        <taxon>Acidobacteriota</taxon>
        <taxon>Terriglobia</taxon>
        <taxon>Terriglobales</taxon>
        <taxon>Acidobacteriaceae</taxon>
        <taxon>Acidisarcina</taxon>
    </lineage>
</organism>
<name>A0A2Z5FWX7_9BACT</name>
<keyword evidence="4" id="KW-1133">Transmembrane helix</keyword>
<dbReference type="PROSITE" id="PS50109">
    <property type="entry name" value="HIS_KIN"/>
    <property type="match status" value="1"/>
</dbReference>
<dbReference type="InterPro" id="IPR050482">
    <property type="entry name" value="Sensor_HK_TwoCompSys"/>
</dbReference>
<dbReference type="GO" id="GO:0016020">
    <property type="term" value="C:membrane"/>
    <property type="evidence" value="ECO:0007669"/>
    <property type="project" value="InterPro"/>
</dbReference>
<dbReference type="KEGG" id="abas:ACPOL_2005"/>
<dbReference type="SMART" id="SM00387">
    <property type="entry name" value="HATPase_c"/>
    <property type="match status" value="1"/>
</dbReference>
<dbReference type="Pfam" id="PF07730">
    <property type="entry name" value="HisKA_3"/>
    <property type="match status" value="1"/>
</dbReference>
<evidence type="ECO:0000256" key="3">
    <source>
        <dbReference type="ARBA" id="ARBA00023012"/>
    </source>
</evidence>
<gene>
    <name evidence="6" type="ORF">ACPOL_2005</name>
</gene>
<dbReference type="Gene3D" id="2.130.10.10">
    <property type="entry name" value="YVTN repeat-like/Quinoprotein amine dehydrogenase"/>
    <property type="match status" value="4"/>
</dbReference>
<dbReference type="Gene3D" id="3.30.565.10">
    <property type="entry name" value="Histidine kinase-like ATPase, C-terminal domain"/>
    <property type="match status" value="1"/>
</dbReference>
<dbReference type="InterPro" id="IPR011123">
    <property type="entry name" value="Y_Y_Y"/>
</dbReference>
<dbReference type="Pfam" id="PF07495">
    <property type="entry name" value="Y_Y_Y"/>
    <property type="match status" value="1"/>
</dbReference>
<accession>A0A2Z5FWX7</accession>
<dbReference type="GO" id="GO:0000155">
    <property type="term" value="F:phosphorelay sensor kinase activity"/>
    <property type="evidence" value="ECO:0007669"/>
    <property type="project" value="InterPro"/>
</dbReference>
<dbReference type="InterPro" id="IPR013783">
    <property type="entry name" value="Ig-like_fold"/>
</dbReference>
<keyword evidence="4" id="KW-0812">Transmembrane</keyword>
<evidence type="ECO:0000256" key="2">
    <source>
        <dbReference type="ARBA" id="ARBA00022777"/>
    </source>
</evidence>
<dbReference type="InterPro" id="IPR011712">
    <property type="entry name" value="Sig_transdc_His_kin_sub3_dim/P"/>
</dbReference>
<dbReference type="Gene3D" id="2.60.40.10">
    <property type="entry name" value="Immunoglobulins"/>
    <property type="match status" value="1"/>
</dbReference>
<dbReference type="CDD" id="cd16917">
    <property type="entry name" value="HATPase_UhpB-NarQ-NarX-like"/>
    <property type="match status" value="1"/>
</dbReference>
<dbReference type="InterPro" id="IPR036890">
    <property type="entry name" value="HATPase_C_sf"/>
</dbReference>